<evidence type="ECO:0000256" key="5">
    <source>
        <dbReference type="ARBA" id="ARBA00022723"/>
    </source>
</evidence>
<proteinExistence type="inferred from homology"/>
<dbReference type="EMBL" id="QGKM01000015">
    <property type="protein sequence ID" value="PWQ98657.1"/>
    <property type="molecule type" value="Genomic_DNA"/>
</dbReference>
<dbReference type="CDD" id="cd16841">
    <property type="entry name" value="RraA_family"/>
    <property type="match status" value="1"/>
</dbReference>
<dbReference type="GO" id="GO:0047443">
    <property type="term" value="F:4-hydroxy-4-methyl-2-oxoglutarate aldolase activity"/>
    <property type="evidence" value="ECO:0007669"/>
    <property type="project" value="UniProtKB-EC"/>
</dbReference>
<dbReference type="InterPro" id="IPR010203">
    <property type="entry name" value="RraA"/>
</dbReference>
<feature type="binding site" evidence="9">
    <location>
        <position position="100"/>
    </location>
    <ligand>
        <name>Mg(2+)</name>
        <dbReference type="ChEBI" id="CHEBI:18420"/>
    </ligand>
</feature>
<reference evidence="11 12" key="1">
    <citation type="submission" date="2018-05" db="EMBL/GenBank/DDBJ databases">
        <title>Leucothrix arctica sp. nov., isolated from Arctic seawater.</title>
        <authorList>
            <person name="Choi A."/>
            <person name="Baek K."/>
        </authorList>
    </citation>
    <scope>NUCLEOTIDE SEQUENCE [LARGE SCALE GENOMIC DNA]</scope>
    <source>
        <strain evidence="11 12">JCM 18388</strain>
    </source>
</reference>
<dbReference type="Proteomes" id="UP000245539">
    <property type="component" value="Unassembled WGS sequence"/>
</dbReference>
<dbReference type="AlphaFoldDB" id="A0A317CKE2"/>
<keyword evidence="6 10" id="KW-0456">Lyase</keyword>
<dbReference type="EC" id="4.1.1.112" evidence="10"/>
<dbReference type="Gene3D" id="3.50.30.40">
    <property type="entry name" value="Ribonuclease E inhibitor RraA/RraA-like"/>
    <property type="match status" value="1"/>
</dbReference>
<comment type="function">
    <text evidence="7 10">Catalyzes the aldol cleavage of 4-hydroxy-4-methyl-2-oxoglutarate (HMG) into 2 molecules of pyruvate. Also contains a secondary oxaloacetate (OAA) decarboxylase activity due to the common pyruvate enolate transition state formed following C-C bond cleavage in the retro-aldol and decarboxylation reactions.</text>
</comment>
<dbReference type="SUPFAM" id="SSF89562">
    <property type="entry name" value="RraA-like"/>
    <property type="match status" value="1"/>
</dbReference>
<keyword evidence="5 9" id="KW-0479">Metal-binding</keyword>
<dbReference type="OrthoDB" id="943692at2"/>
<name>A0A317CKE2_9GAMM</name>
<feature type="binding site" evidence="9">
    <location>
        <begin position="77"/>
        <end position="80"/>
    </location>
    <ligand>
        <name>substrate</name>
    </ligand>
</feature>
<dbReference type="RefSeq" id="WP_109837123.1">
    <property type="nucleotide sequence ID" value="NZ_QGKM01000015.1"/>
</dbReference>
<keyword evidence="12" id="KW-1185">Reference proteome</keyword>
<comment type="catalytic activity">
    <reaction evidence="1 10">
        <text>4-hydroxy-4-methyl-2-oxoglutarate = 2 pyruvate</text>
        <dbReference type="Rhea" id="RHEA:22748"/>
        <dbReference type="ChEBI" id="CHEBI:15361"/>
        <dbReference type="ChEBI" id="CHEBI:58276"/>
        <dbReference type="EC" id="4.1.3.17"/>
    </reaction>
</comment>
<organism evidence="11 12">
    <name type="scientific">Leucothrix pacifica</name>
    <dbReference type="NCBI Taxonomy" id="1247513"/>
    <lineage>
        <taxon>Bacteria</taxon>
        <taxon>Pseudomonadati</taxon>
        <taxon>Pseudomonadota</taxon>
        <taxon>Gammaproteobacteria</taxon>
        <taxon>Thiotrichales</taxon>
        <taxon>Thiotrichaceae</taxon>
        <taxon>Leucothrix</taxon>
    </lineage>
</organism>
<evidence type="ECO:0000313" key="12">
    <source>
        <dbReference type="Proteomes" id="UP000245539"/>
    </source>
</evidence>
<feature type="binding site" evidence="9">
    <location>
        <position position="99"/>
    </location>
    <ligand>
        <name>substrate</name>
    </ligand>
</feature>
<dbReference type="PANTHER" id="PTHR33254">
    <property type="entry name" value="4-HYDROXY-4-METHYL-2-OXOGLUTARATE ALDOLASE 3-RELATED"/>
    <property type="match status" value="1"/>
</dbReference>
<evidence type="ECO:0000256" key="3">
    <source>
        <dbReference type="ARBA" id="ARBA00008621"/>
    </source>
</evidence>
<evidence type="ECO:0000256" key="7">
    <source>
        <dbReference type="ARBA" id="ARBA00025046"/>
    </source>
</evidence>
<evidence type="ECO:0000256" key="2">
    <source>
        <dbReference type="ARBA" id="ARBA00001968"/>
    </source>
</evidence>
<sequence length="161" mass="16997">MTFKTADLCDDHYDNGTIQVCEPIFGDFGGRNKFSGAIHTIHCFEDNSLVREAVAMDGKGKVLVIDGGGSLRCAMLGDLLAAKAVSNGWEGVIIHGLIRDSADIEAMDLGVKALGTLPLKSVKNNKGTHNVEVGFAGVRFTPGSFAYADEDGIILSPTALI</sequence>
<dbReference type="NCBIfam" id="TIGR01935">
    <property type="entry name" value="NOT-MenG"/>
    <property type="match status" value="1"/>
</dbReference>
<evidence type="ECO:0000313" key="11">
    <source>
        <dbReference type="EMBL" id="PWQ98657.1"/>
    </source>
</evidence>
<dbReference type="InterPro" id="IPR036704">
    <property type="entry name" value="RraA/RraA-like_sf"/>
</dbReference>
<protein>
    <recommendedName>
        <fullName evidence="10">4-hydroxy-4-methyl-2-oxoglutarate aldolase</fullName>
        <shortName evidence="10">HMG aldolase</shortName>
        <ecNumber evidence="10">4.1.1.112</ecNumber>
        <ecNumber evidence="10">4.1.3.17</ecNumber>
    </recommendedName>
    <alternativeName>
        <fullName evidence="10">Oxaloacetate decarboxylase</fullName>
    </alternativeName>
</protein>
<evidence type="ECO:0000256" key="6">
    <source>
        <dbReference type="ARBA" id="ARBA00023239"/>
    </source>
</evidence>
<dbReference type="GO" id="GO:0008948">
    <property type="term" value="F:oxaloacetate decarboxylase activity"/>
    <property type="evidence" value="ECO:0007669"/>
    <property type="project" value="UniProtKB-EC"/>
</dbReference>
<dbReference type="PANTHER" id="PTHR33254:SF4">
    <property type="entry name" value="4-HYDROXY-4-METHYL-2-OXOGLUTARATE ALDOLASE 3-RELATED"/>
    <property type="match status" value="1"/>
</dbReference>
<comment type="subunit">
    <text evidence="4 10">Homotrimer.</text>
</comment>
<dbReference type="NCBIfam" id="NF006875">
    <property type="entry name" value="PRK09372.1"/>
    <property type="match status" value="1"/>
</dbReference>
<evidence type="ECO:0000256" key="1">
    <source>
        <dbReference type="ARBA" id="ARBA00001342"/>
    </source>
</evidence>
<evidence type="ECO:0000256" key="9">
    <source>
        <dbReference type="PIRSR" id="PIRSR605493-1"/>
    </source>
</evidence>
<comment type="caution">
    <text evidence="11">The sequence shown here is derived from an EMBL/GenBank/DDBJ whole genome shotgun (WGS) entry which is preliminary data.</text>
</comment>
<dbReference type="EC" id="4.1.3.17" evidence="10"/>
<evidence type="ECO:0000256" key="10">
    <source>
        <dbReference type="RuleBase" id="RU004338"/>
    </source>
</evidence>
<comment type="cofactor">
    <cofactor evidence="2 10">
        <name>a divalent metal cation</name>
        <dbReference type="ChEBI" id="CHEBI:60240"/>
    </cofactor>
</comment>
<dbReference type="GO" id="GO:0051252">
    <property type="term" value="P:regulation of RNA metabolic process"/>
    <property type="evidence" value="ECO:0007669"/>
    <property type="project" value="InterPro"/>
</dbReference>
<comment type="catalytic activity">
    <reaction evidence="8 10">
        <text>oxaloacetate + H(+) = pyruvate + CO2</text>
        <dbReference type="Rhea" id="RHEA:15641"/>
        <dbReference type="ChEBI" id="CHEBI:15361"/>
        <dbReference type="ChEBI" id="CHEBI:15378"/>
        <dbReference type="ChEBI" id="CHEBI:16452"/>
        <dbReference type="ChEBI" id="CHEBI:16526"/>
        <dbReference type="EC" id="4.1.1.112"/>
    </reaction>
</comment>
<gene>
    <name evidence="11" type="ORF">DKW60_07970</name>
</gene>
<dbReference type="Pfam" id="PF03737">
    <property type="entry name" value="RraA-like"/>
    <property type="match status" value="1"/>
</dbReference>
<accession>A0A317CKE2</accession>
<dbReference type="InterPro" id="IPR005493">
    <property type="entry name" value="RraA/RraA-like"/>
</dbReference>
<comment type="similarity">
    <text evidence="3 10">Belongs to the class II aldolase/RraA-like family.</text>
</comment>
<comment type="cofactor">
    <cofactor evidence="9">
        <name>Mg(2+)</name>
        <dbReference type="ChEBI" id="CHEBI:18420"/>
    </cofactor>
</comment>
<evidence type="ECO:0000256" key="4">
    <source>
        <dbReference type="ARBA" id="ARBA00011233"/>
    </source>
</evidence>
<dbReference type="GO" id="GO:0008428">
    <property type="term" value="F:ribonuclease inhibitor activity"/>
    <property type="evidence" value="ECO:0007669"/>
    <property type="project" value="InterPro"/>
</dbReference>
<evidence type="ECO:0000256" key="8">
    <source>
        <dbReference type="ARBA" id="ARBA00047973"/>
    </source>
</evidence>
<keyword evidence="9" id="KW-0460">Magnesium</keyword>
<dbReference type="GO" id="GO:0046872">
    <property type="term" value="F:metal ion binding"/>
    <property type="evidence" value="ECO:0007669"/>
    <property type="project" value="UniProtKB-KW"/>
</dbReference>